<dbReference type="eggNOG" id="ENOG502TII6">
    <property type="taxonomic scope" value="Eukaryota"/>
</dbReference>
<dbReference type="HOGENOM" id="CLU_767705_0_0_1"/>
<feature type="compositionally biased region" description="Basic and acidic residues" evidence="1">
    <location>
        <begin position="255"/>
        <end position="269"/>
    </location>
</feature>
<dbReference type="AlphaFoldDB" id="F9X3F1"/>
<dbReference type="EMBL" id="CM001197">
    <property type="protein sequence ID" value="EGP90730.1"/>
    <property type="molecule type" value="Genomic_DNA"/>
</dbReference>
<feature type="compositionally biased region" description="Low complexity" evidence="1">
    <location>
        <begin position="179"/>
        <end position="191"/>
    </location>
</feature>
<proteinExistence type="predicted"/>
<evidence type="ECO:0000313" key="2">
    <source>
        <dbReference type="EMBL" id="EGP90730.1"/>
    </source>
</evidence>
<evidence type="ECO:0000256" key="1">
    <source>
        <dbReference type="SAM" id="MobiDB-lite"/>
    </source>
</evidence>
<evidence type="ECO:0000313" key="3">
    <source>
        <dbReference type="Proteomes" id="UP000008062"/>
    </source>
</evidence>
<dbReference type="OrthoDB" id="3647574at2759"/>
<reference evidence="2 3" key="1">
    <citation type="journal article" date="2011" name="PLoS Genet.">
        <title>Finished genome of the fungal wheat pathogen Mycosphaerella graminicola reveals dispensome structure, chromosome plasticity, and stealth pathogenesis.</title>
        <authorList>
            <person name="Goodwin S.B."/>
            <person name="Ben M'barek S."/>
            <person name="Dhillon B."/>
            <person name="Wittenberg A.H.J."/>
            <person name="Crane C.F."/>
            <person name="Hane J.K."/>
            <person name="Foster A.J."/>
            <person name="Van der Lee T.A.J."/>
            <person name="Grimwood J."/>
            <person name="Aerts A."/>
            <person name="Antoniw J."/>
            <person name="Bailey A."/>
            <person name="Bluhm B."/>
            <person name="Bowler J."/>
            <person name="Bristow J."/>
            <person name="van der Burgt A."/>
            <person name="Canto-Canche B."/>
            <person name="Churchill A.C.L."/>
            <person name="Conde-Ferraez L."/>
            <person name="Cools H.J."/>
            <person name="Coutinho P.M."/>
            <person name="Csukai M."/>
            <person name="Dehal P."/>
            <person name="De Wit P."/>
            <person name="Donzelli B."/>
            <person name="van de Geest H.C."/>
            <person name="van Ham R.C.H.J."/>
            <person name="Hammond-Kosack K.E."/>
            <person name="Henrissat B."/>
            <person name="Kilian A."/>
            <person name="Kobayashi A.K."/>
            <person name="Koopmann E."/>
            <person name="Kourmpetis Y."/>
            <person name="Kuzniar A."/>
            <person name="Lindquist E."/>
            <person name="Lombard V."/>
            <person name="Maliepaard C."/>
            <person name="Martins N."/>
            <person name="Mehrabi R."/>
            <person name="Nap J.P.H."/>
            <person name="Ponomarenko A."/>
            <person name="Rudd J.J."/>
            <person name="Salamov A."/>
            <person name="Schmutz J."/>
            <person name="Schouten H.J."/>
            <person name="Shapiro H."/>
            <person name="Stergiopoulos I."/>
            <person name="Torriani S.F.F."/>
            <person name="Tu H."/>
            <person name="de Vries R.P."/>
            <person name="Waalwijk C."/>
            <person name="Ware S.B."/>
            <person name="Wiebenga A."/>
            <person name="Zwiers L.-H."/>
            <person name="Oliver R.P."/>
            <person name="Grigoriev I.V."/>
            <person name="Kema G.H.J."/>
        </authorList>
    </citation>
    <scope>NUCLEOTIDE SEQUENCE [LARGE SCALE GENOMIC DNA]</scope>
    <source>
        <strain evidence="3">CBS 115943 / IPO323</strain>
    </source>
</reference>
<feature type="region of interest" description="Disordered" evidence="1">
    <location>
        <begin position="162"/>
        <end position="195"/>
    </location>
</feature>
<keyword evidence="3" id="KW-1185">Reference proteome</keyword>
<dbReference type="GeneID" id="13395950"/>
<feature type="compositionally biased region" description="Low complexity" evidence="1">
    <location>
        <begin position="244"/>
        <end position="254"/>
    </location>
</feature>
<name>F9X3F1_ZYMTI</name>
<organism evidence="2 3">
    <name type="scientific">Zymoseptoria tritici (strain CBS 115943 / IPO323)</name>
    <name type="common">Speckled leaf blotch fungus</name>
    <name type="synonym">Septoria tritici</name>
    <dbReference type="NCBI Taxonomy" id="336722"/>
    <lineage>
        <taxon>Eukaryota</taxon>
        <taxon>Fungi</taxon>
        <taxon>Dikarya</taxon>
        <taxon>Ascomycota</taxon>
        <taxon>Pezizomycotina</taxon>
        <taxon>Dothideomycetes</taxon>
        <taxon>Dothideomycetidae</taxon>
        <taxon>Mycosphaerellales</taxon>
        <taxon>Mycosphaerellaceae</taxon>
        <taxon>Zymoseptoria</taxon>
    </lineage>
</organism>
<gene>
    <name evidence="2" type="ORF">MYCGRDRAFT_107867</name>
</gene>
<accession>F9X3F1</accession>
<dbReference type="RefSeq" id="XP_003855754.1">
    <property type="nucleotide sequence ID" value="XM_003855706.1"/>
</dbReference>
<dbReference type="KEGG" id="ztr:MYCGRDRAFT_107867"/>
<protein>
    <submittedName>
        <fullName evidence="2">Uncharacterized protein</fullName>
    </submittedName>
</protein>
<dbReference type="InParanoid" id="F9X3F1"/>
<feature type="region of interest" description="Disordered" evidence="1">
    <location>
        <begin position="209"/>
        <end position="300"/>
    </location>
</feature>
<dbReference type="Proteomes" id="UP000008062">
    <property type="component" value="Chromosome 2"/>
</dbReference>
<dbReference type="SUPFAM" id="SSF46689">
    <property type="entry name" value="Homeodomain-like"/>
    <property type="match status" value="1"/>
</dbReference>
<feature type="compositionally biased region" description="Polar residues" evidence="1">
    <location>
        <begin position="215"/>
        <end position="224"/>
    </location>
</feature>
<dbReference type="InterPro" id="IPR009057">
    <property type="entry name" value="Homeodomain-like_sf"/>
</dbReference>
<sequence length="361" mass="41687">MPGAGKQPPQIQDQIKELLEAGFDPTTIHRRLKVGRSSIYRMKRCLEQHGTNYMPKEMNKKNGRPKVLTPEQELEVSAWLRDPKNRTRFLDDLVWLIHDRFGIVCSTTTMSKMKRKWLRVIDYEENGTPIDDTTRAQLEETHPDLPLLHQPHAPVAEMGSMASGLESDGMGMQQPLPPQMEQQHPHPQLEQQHQDPLIEQHQLDDHSHLDHTQHADFSQPQQQHLHADLSQQQHLHPHLDQHSQLDQQQHQQHPYPDHHLQPQQQHDDILSLPPHQQQHHTQHPLEDPLNVYHPPPAHDPQLDAQLEQQIRHSAEMGVMGGHHGPHLDHEVDERVLSVQVVCGAGRVWFAVHTDMLVFAMA</sequence>